<evidence type="ECO:0000256" key="1">
    <source>
        <dbReference type="SAM" id="MobiDB-lite"/>
    </source>
</evidence>
<proteinExistence type="predicted"/>
<feature type="compositionally biased region" description="Basic and acidic residues" evidence="1">
    <location>
        <begin position="188"/>
        <end position="201"/>
    </location>
</feature>
<feature type="compositionally biased region" description="Polar residues" evidence="1">
    <location>
        <begin position="171"/>
        <end position="187"/>
    </location>
</feature>
<feature type="region of interest" description="Disordered" evidence="1">
    <location>
        <begin position="116"/>
        <end position="201"/>
    </location>
</feature>
<name>A0A8H6U466_9PEZI</name>
<protein>
    <submittedName>
        <fullName evidence="2">Uncharacterized protein</fullName>
    </submittedName>
</protein>
<dbReference type="AlphaFoldDB" id="A0A8H6U466"/>
<comment type="caution">
    <text evidence="2">The sequence shown here is derived from an EMBL/GenBank/DDBJ whole genome shotgun (WGS) entry which is preliminary data.</text>
</comment>
<organism evidence="2 3">
    <name type="scientific">Colletotrichum plurivorum</name>
    <dbReference type="NCBI Taxonomy" id="2175906"/>
    <lineage>
        <taxon>Eukaryota</taxon>
        <taxon>Fungi</taxon>
        <taxon>Dikarya</taxon>
        <taxon>Ascomycota</taxon>
        <taxon>Pezizomycotina</taxon>
        <taxon>Sordariomycetes</taxon>
        <taxon>Hypocreomycetidae</taxon>
        <taxon>Glomerellales</taxon>
        <taxon>Glomerellaceae</taxon>
        <taxon>Colletotrichum</taxon>
        <taxon>Colletotrichum orchidearum species complex</taxon>
    </lineage>
</organism>
<feature type="compositionally biased region" description="Polar residues" evidence="1">
    <location>
        <begin position="116"/>
        <end position="130"/>
    </location>
</feature>
<evidence type="ECO:0000313" key="3">
    <source>
        <dbReference type="Proteomes" id="UP000654918"/>
    </source>
</evidence>
<keyword evidence="3" id="KW-1185">Reference proteome</keyword>
<dbReference type="EMBL" id="WIGO01000009">
    <property type="protein sequence ID" value="KAF6840131.1"/>
    <property type="molecule type" value="Genomic_DNA"/>
</dbReference>
<evidence type="ECO:0000313" key="2">
    <source>
        <dbReference type="EMBL" id="KAF6840131.1"/>
    </source>
</evidence>
<gene>
    <name evidence="2" type="ORF">CPLU01_01446</name>
</gene>
<dbReference type="Proteomes" id="UP000654918">
    <property type="component" value="Unassembled WGS sequence"/>
</dbReference>
<reference evidence="2" key="1">
    <citation type="journal article" date="2020" name="Phytopathology">
        <title>Genome Sequence Resources of Colletotrichum truncatum, C. plurivorum, C. musicola, and C. sojae: Four Species Pathogenic to Soybean (Glycine max).</title>
        <authorList>
            <person name="Rogerio F."/>
            <person name="Boufleur T.R."/>
            <person name="Ciampi-Guillardi M."/>
            <person name="Sukno S.A."/>
            <person name="Thon M.R."/>
            <person name="Massola Junior N.S."/>
            <person name="Baroncelli R."/>
        </authorList>
    </citation>
    <scope>NUCLEOTIDE SEQUENCE</scope>
    <source>
        <strain evidence="2">LFN00145</strain>
    </source>
</reference>
<sequence length="402" mass="44956">MLTDPQEIDVLLSSTTPSSLIPVLPYVFVTKEIHAVSPSTVTTFTNDVRPETAKLYWASAVESAKTELRHVQDLGPAAIEEWFKGLEARGKESRNDASRWERWVISGGLADMHKFTNSPFNTTSEPSSNMARPRGASLQADSHEKPSAQNHIITEGKKSPAAEQQVDAATKSISTPSRSVLSMNAQRTEFRARPERSPDEAARLKALRRSEVERRAMLINPPLPPNILVRIPSFQAAIQIITPLNDYAWDLLESRLPAQRAEAKKVENESLVKTPLHGIATNDLILEQVSDQDWDNIQGPVRTKMAKYANEMIRHCWNKGRKVNKENSPRFAADVLLSVRTRFYAGVKKDRASAVAAGQEPSVDHLEGPFTQKPTLENIKWVFDMKIKAHIEPWKCRCVLAG</sequence>
<accession>A0A8H6U466</accession>